<dbReference type="GO" id="GO:0005829">
    <property type="term" value="C:cytosol"/>
    <property type="evidence" value="ECO:0007669"/>
    <property type="project" value="TreeGrafter"/>
</dbReference>
<keyword evidence="6 10" id="KW-0648">Protein biosynthesis</keyword>
<dbReference type="Pfam" id="PF00579">
    <property type="entry name" value="tRNA-synt_1b"/>
    <property type="match status" value="1"/>
</dbReference>
<keyword evidence="3 10" id="KW-0436">Ligase</keyword>
<dbReference type="Gene3D" id="1.10.240.10">
    <property type="entry name" value="Tyrosyl-Transfer RNA Synthetase"/>
    <property type="match status" value="1"/>
</dbReference>
<dbReference type="GO" id="GO:0006436">
    <property type="term" value="P:tryptophanyl-tRNA aminoacylation"/>
    <property type="evidence" value="ECO:0007669"/>
    <property type="project" value="UniProtKB-UniRule"/>
</dbReference>
<dbReference type="Proteomes" id="UP000178606">
    <property type="component" value="Unassembled WGS sequence"/>
</dbReference>
<dbReference type="InterPro" id="IPR002306">
    <property type="entry name" value="Trp-tRNA-ligase"/>
</dbReference>
<name>A0A1F6CAW4_HANXR</name>
<dbReference type="CDD" id="cd00806">
    <property type="entry name" value="TrpRS_core"/>
    <property type="match status" value="1"/>
</dbReference>
<evidence type="ECO:0000256" key="10">
    <source>
        <dbReference type="RuleBase" id="RU363036"/>
    </source>
</evidence>
<dbReference type="Gene3D" id="3.40.50.620">
    <property type="entry name" value="HUPs"/>
    <property type="match status" value="1"/>
</dbReference>
<evidence type="ECO:0000256" key="1">
    <source>
        <dbReference type="ARBA" id="ARBA00005594"/>
    </source>
</evidence>
<dbReference type="GO" id="GO:0004830">
    <property type="term" value="F:tryptophan-tRNA ligase activity"/>
    <property type="evidence" value="ECO:0007669"/>
    <property type="project" value="UniProtKB-UniRule"/>
</dbReference>
<evidence type="ECO:0000256" key="2">
    <source>
        <dbReference type="ARBA" id="ARBA00013161"/>
    </source>
</evidence>
<organism evidence="11 12">
    <name type="scientific">Handelsmanbacteria sp. (strain RIFCSPLOWO2_12_FULL_64_10)</name>
    <dbReference type="NCBI Taxonomy" id="1817868"/>
    <lineage>
        <taxon>Bacteria</taxon>
        <taxon>Candidatus Handelsmaniibacteriota</taxon>
    </lineage>
</organism>
<evidence type="ECO:0000256" key="4">
    <source>
        <dbReference type="ARBA" id="ARBA00022741"/>
    </source>
</evidence>
<evidence type="ECO:0000256" key="5">
    <source>
        <dbReference type="ARBA" id="ARBA00022840"/>
    </source>
</evidence>
<dbReference type="GO" id="GO:0005524">
    <property type="term" value="F:ATP binding"/>
    <property type="evidence" value="ECO:0007669"/>
    <property type="project" value="UniProtKB-KW"/>
</dbReference>
<comment type="catalytic activity">
    <reaction evidence="8">
        <text>tRNA(Trp) + L-tryptophan + ATP = L-tryptophyl-tRNA(Trp) + AMP + diphosphate + H(+)</text>
        <dbReference type="Rhea" id="RHEA:24080"/>
        <dbReference type="Rhea" id="RHEA-COMP:9671"/>
        <dbReference type="Rhea" id="RHEA-COMP:9705"/>
        <dbReference type="ChEBI" id="CHEBI:15378"/>
        <dbReference type="ChEBI" id="CHEBI:30616"/>
        <dbReference type="ChEBI" id="CHEBI:33019"/>
        <dbReference type="ChEBI" id="CHEBI:57912"/>
        <dbReference type="ChEBI" id="CHEBI:78442"/>
        <dbReference type="ChEBI" id="CHEBI:78535"/>
        <dbReference type="ChEBI" id="CHEBI:456215"/>
        <dbReference type="EC" id="6.1.1.2"/>
    </reaction>
</comment>
<dbReference type="AlphaFoldDB" id="A0A1F6CAW4"/>
<protein>
    <recommendedName>
        <fullName evidence="2 9">Tryptophan--tRNA ligase</fullName>
        <ecNumber evidence="2 9">6.1.1.2</ecNumber>
    </recommendedName>
</protein>
<keyword evidence="7 10" id="KW-0030">Aminoacyl-tRNA synthetase</keyword>
<dbReference type="InterPro" id="IPR001412">
    <property type="entry name" value="aa-tRNA-synth_I_CS"/>
</dbReference>
<reference evidence="11 12" key="1">
    <citation type="journal article" date="2016" name="Nat. Commun.">
        <title>Thousands of microbial genomes shed light on interconnected biogeochemical processes in an aquifer system.</title>
        <authorList>
            <person name="Anantharaman K."/>
            <person name="Brown C.T."/>
            <person name="Hug L.A."/>
            <person name="Sharon I."/>
            <person name="Castelle C.J."/>
            <person name="Probst A.J."/>
            <person name="Thomas B.C."/>
            <person name="Singh A."/>
            <person name="Wilkins M.J."/>
            <person name="Karaoz U."/>
            <person name="Brodie E.L."/>
            <person name="Williams K.H."/>
            <person name="Hubbard S.S."/>
            <person name="Banfield J.F."/>
        </authorList>
    </citation>
    <scope>NUCLEOTIDE SEQUENCE [LARGE SCALE GENOMIC DNA]</scope>
    <source>
        <strain evidence="12">RIFCSPLOWO2_12_FULL_64_10</strain>
    </source>
</reference>
<dbReference type="InterPro" id="IPR050203">
    <property type="entry name" value="Trp-tRNA_synthetase"/>
</dbReference>
<keyword evidence="5 10" id="KW-0067">ATP-binding</keyword>
<dbReference type="EC" id="6.1.1.2" evidence="2 9"/>
<dbReference type="NCBIfam" id="TIGR00233">
    <property type="entry name" value="trpS"/>
    <property type="match status" value="1"/>
</dbReference>
<dbReference type="FunFam" id="1.10.240.10:FF:000005">
    <property type="entry name" value="Tryptophan--tRNA ligase"/>
    <property type="match status" value="1"/>
</dbReference>
<dbReference type="InterPro" id="IPR002305">
    <property type="entry name" value="aa-tRNA-synth_Ic"/>
</dbReference>
<gene>
    <name evidence="11" type="ORF">A3F84_07195</name>
</gene>
<evidence type="ECO:0000256" key="6">
    <source>
        <dbReference type="ARBA" id="ARBA00022917"/>
    </source>
</evidence>
<comment type="similarity">
    <text evidence="1 10">Belongs to the class-I aminoacyl-tRNA synthetase family.</text>
</comment>
<dbReference type="PROSITE" id="PS00178">
    <property type="entry name" value="AA_TRNA_LIGASE_I"/>
    <property type="match status" value="1"/>
</dbReference>
<evidence type="ECO:0000313" key="11">
    <source>
        <dbReference type="EMBL" id="OGG46316.1"/>
    </source>
</evidence>
<evidence type="ECO:0000256" key="3">
    <source>
        <dbReference type="ARBA" id="ARBA00022598"/>
    </source>
</evidence>
<dbReference type="InterPro" id="IPR014729">
    <property type="entry name" value="Rossmann-like_a/b/a_fold"/>
</dbReference>
<evidence type="ECO:0000256" key="9">
    <source>
        <dbReference type="NCBIfam" id="TIGR00233"/>
    </source>
</evidence>
<comment type="caution">
    <text evidence="11">The sequence shown here is derived from an EMBL/GenBank/DDBJ whole genome shotgun (WGS) entry which is preliminary data.</text>
</comment>
<dbReference type="PANTHER" id="PTHR43766">
    <property type="entry name" value="TRYPTOPHAN--TRNA LIGASE, MITOCHONDRIAL"/>
    <property type="match status" value="1"/>
</dbReference>
<accession>A0A1F6CAW4</accession>
<evidence type="ECO:0000313" key="12">
    <source>
        <dbReference type="Proteomes" id="UP000178606"/>
    </source>
</evidence>
<dbReference type="EMBL" id="MFKF01000325">
    <property type="protein sequence ID" value="OGG46316.1"/>
    <property type="molecule type" value="Genomic_DNA"/>
</dbReference>
<keyword evidence="4 10" id="KW-0547">Nucleotide-binding</keyword>
<proteinExistence type="inferred from homology"/>
<sequence length="314" mass="35321">MRPTGPLHIGHYFGALRNWVAMQESYECFYFVADWHVLTDHQGGLGDVPRYSREMVADWIGAGLDPARCTMYVQSAIPETLELAWILGSVAYVGDLERCPTYKDVSSKHTPPYALLGYPVLQAADIALVKGEFVPVGEDQVSHLEICREIVRRFNKTYRDVLPEMQPKLTDTPRIVGTDGQAKMSKSLDNCVYLTDDASTVEKRVRAMYTDPKRVRADVPGTVEGNPVFIYHDLVNDNPDEVNDLKTRYREGRVGDVEVKKKLAAAINRWLDPIRARRAQVTDAEIDSVLEAGNRRAREVAAETMAEVRAAMYS</sequence>
<evidence type="ECO:0000256" key="7">
    <source>
        <dbReference type="ARBA" id="ARBA00023146"/>
    </source>
</evidence>
<dbReference type="PANTHER" id="PTHR43766:SF1">
    <property type="entry name" value="TRYPTOPHAN--TRNA LIGASE, MITOCHONDRIAL"/>
    <property type="match status" value="1"/>
</dbReference>
<dbReference type="PRINTS" id="PR01039">
    <property type="entry name" value="TRNASYNTHTRP"/>
</dbReference>
<dbReference type="SUPFAM" id="SSF52374">
    <property type="entry name" value="Nucleotidylyl transferase"/>
    <property type="match status" value="1"/>
</dbReference>
<evidence type="ECO:0000256" key="8">
    <source>
        <dbReference type="ARBA" id="ARBA00049929"/>
    </source>
</evidence>